<accession>A0ACD4NQM6</accession>
<gene>
    <name evidence="1" type="ORF">OXU80_01590</name>
</gene>
<protein>
    <submittedName>
        <fullName evidence="1">Histidine kinase</fullName>
    </submittedName>
</protein>
<proteinExistence type="predicted"/>
<dbReference type="EMBL" id="CP113520">
    <property type="protein sequence ID" value="WAJ28970.1"/>
    <property type="molecule type" value="Genomic_DNA"/>
</dbReference>
<keyword evidence="1" id="KW-0418">Kinase</keyword>
<reference evidence="1" key="1">
    <citation type="submission" date="2022-11" db="EMBL/GenBank/DDBJ databases">
        <title>beta-Carotene-producing bacterium, Jeongeuplla avenae sp. nov., alleviates the salt stress of Arabidopsis seedlings.</title>
        <authorList>
            <person name="Jiang L."/>
            <person name="Lee J."/>
        </authorList>
    </citation>
    <scope>NUCLEOTIDE SEQUENCE</scope>
    <source>
        <strain evidence="1">DY_R2A_6</strain>
    </source>
</reference>
<evidence type="ECO:0000313" key="1">
    <source>
        <dbReference type="EMBL" id="WAJ28970.1"/>
    </source>
</evidence>
<dbReference type="Proteomes" id="UP001163223">
    <property type="component" value="Chromosome"/>
</dbReference>
<name>A0ACD4NQM6_9HYPH</name>
<organism evidence="1 2">
    <name type="scientific">Antarcticirhabdus aurantiaca</name>
    <dbReference type="NCBI Taxonomy" id="2606717"/>
    <lineage>
        <taxon>Bacteria</taxon>
        <taxon>Pseudomonadati</taxon>
        <taxon>Pseudomonadota</taxon>
        <taxon>Alphaproteobacteria</taxon>
        <taxon>Hyphomicrobiales</taxon>
        <taxon>Aurantimonadaceae</taxon>
        <taxon>Antarcticirhabdus</taxon>
    </lineage>
</organism>
<sequence>MKTLLLGALAALALGSAASAETLQFPSDAPVASITVPEGWTGEETEAGGIQAFSPDETVSFYVDVAASESAEKVLTDAASFLDENGVTIDAASQQDGTGTINGMQAGLTSWNGQDENGPVKITLAAVTASPQNLLIITYWASQEGGETNDAAVQAMVNSLTPAP</sequence>
<keyword evidence="2" id="KW-1185">Reference proteome</keyword>
<keyword evidence="1" id="KW-0808">Transferase</keyword>
<evidence type="ECO:0000313" key="2">
    <source>
        <dbReference type="Proteomes" id="UP001163223"/>
    </source>
</evidence>